<dbReference type="GO" id="GO:1990904">
    <property type="term" value="C:ribonucleoprotein complex"/>
    <property type="evidence" value="ECO:0007669"/>
    <property type="project" value="UniProtKB-KW"/>
</dbReference>
<proteinExistence type="inferred from homology"/>
<dbReference type="AlphaFoldDB" id="A0A662DCN0"/>
<keyword evidence="3 5" id="KW-0687">Ribonucleoprotein</keyword>
<evidence type="ECO:0000256" key="2">
    <source>
        <dbReference type="ARBA" id="ARBA00022980"/>
    </source>
</evidence>
<dbReference type="GO" id="GO:0003735">
    <property type="term" value="F:structural constituent of ribosome"/>
    <property type="evidence" value="ECO:0007669"/>
    <property type="project" value="InterPro"/>
</dbReference>
<comment type="similarity">
    <text evidence="1 5">Belongs to the bacterial ribosomal protein bL33 family.</text>
</comment>
<gene>
    <name evidence="5 6" type="primary">rpmG</name>
    <name evidence="6" type="ORF">DRJ04_04730</name>
</gene>
<dbReference type="InterPro" id="IPR038584">
    <property type="entry name" value="Ribosomal_bL33_sf"/>
</dbReference>
<dbReference type="InterPro" id="IPR001705">
    <property type="entry name" value="Ribosomal_bL33"/>
</dbReference>
<dbReference type="EMBL" id="QMQA01000109">
    <property type="protein sequence ID" value="RLE13225.1"/>
    <property type="molecule type" value="Genomic_DNA"/>
</dbReference>
<dbReference type="NCBIfam" id="NF001860">
    <property type="entry name" value="PRK00595.1"/>
    <property type="match status" value="1"/>
</dbReference>
<comment type="caution">
    <text evidence="6">The sequence shown here is derived from an EMBL/GenBank/DDBJ whole genome shotgun (WGS) entry which is preliminary data.</text>
</comment>
<accession>A0A662DCN0</accession>
<protein>
    <recommendedName>
        <fullName evidence="4 5">Large ribosomal subunit protein bL33</fullName>
    </recommendedName>
</protein>
<evidence type="ECO:0000256" key="1">
    <source>
        <dbReference type="ARBA" id="ARBA00007596"/>
    </source>
</evidence>
<dbReference type="Pfam" id="PF00471">
    <property type="entry name" value="Ribosomal_L33"/>
    <property type="match status" value="1"/>
</dbReference>
<dbReference type="NCBIfam" id="TIGR01023">
    <property type="entry name" value="rpmG_bact"/>
    <property type="match status" value="1"/>
</dbReference>
<evidence type="ECO:0000256" key="5">
    <source>
        <dbReference type="HAMAP-Rule" id="MF_00294"/>
    </source>
</evidence>
<organism evidence="6 7">
    <name type="scientific">Aerophobetes bacterium</name>
    <dbReference type="NCBI Taxonomy" id="2030807"/>
    <lineage>
        <taxon>Bacteria</taxon>
        <taxon>Candidatus Aerophobota</taxon>
    </lineage>
</organism>
<dbReference type="GO" id="GO:0005840">
    <property type="term" value="C:ribosome"/>
    <property type="evidence" value="ECO:0007669"/>
    <property type="project" value="UniProtKB-KW"/>
</dbReference>
<dbReference type="Proteomes" id="UP000280417">
    <property type="component" value="Unassembled WGS sequence"/>
</dbReference>
<keyword evidence="2 5" id="KW-0689">Ribosomal protein</keyword>
<evidence type="ECO:0000256" key="3">
    <source>
        <dbReference type="ARBA" id="ARBA00023274"/>
    </source>
</evidence>
<dbReference type="HAMAP" id="MF_00294">
    <property type="entry name" value="Ribosomal_bL33"/>
    <property type="match status" value="1"/>
</dbReference>
<dbReference type="Gene3D" id="2.20.28.120">
    <property type="entry name" value="Ribosomal protein L33"/>
    <property type="match status" value="1"/>
</dbReference>
<dbReference type="NCBIfam" id="NF001764">
    <property type="entry name" value="PRK00504.1"/>
    <property type="match status" value="1"/>
</dbReference>
<dbReference type="InterPro" id="IPR011332">
    <property type="entry name" value="Ribosomal_zn-bd"/>
</dbReference>
<evidence type="ECO:0000313" key="6">
    <source>
        <dbReference type="EMBL" id="RLE13225.1"/>
    </source>
</evidence>
<reference evidence="6 7" key="1">
    <citation type="submission" date="2018-06" db="EMBL/GenBank/DDBJ databases">
        <title>Extensive metabolic versatility and redundancy in microbially diverse, dynamic hydrothermal sediments.</title>
        <authorList>
            <person name="Dombrowski N."/>
            <person name="Teske A."/>
            <person name="Baker B.J."/>
        </authorList>
    </citation>
    <scope>NUCLEOTIDE SEQUENCE [LARGE SCALE GENOMIC DNA]</scope>
    <source>
        <strain evidence="6">B3_G15</strain>
    </source>
</reference>
<name>A0A662DCN0_UNCAE</name>
<evidence type="ECO:0000313" key="7">
    <source>
        <dbReference type="Proteomes" id="UP000280417"/>
    </source>
</evidence>
<dbReference type="GO" id="GO:0005737">
    <property type="term" value="C:cytoplasm"/>
    <property type="evidence" value="ECO:0007669"/>
    <property type="project" value="UniProtKB-ARBA"/>
</dbReference>
<dbReference type="SUPFAM" id="SSF57829">
    <property type="entry name" value="Zn-binding ribosomal proteins"/>
    <property type="match status" value="1"/>
</dbReference>
<dbReference type="GO" id="GO:0006412">
    <property type="term" value="P:translation"/>
    <property type="evidence" value="ECO:0007669"/>
    <property type="project" value="UniProtKB-UniRule"/>
</dbReference>
<sequence>MAEIVTLVCTQCKARNYTTTRAKKTSSLSLKKYCKFCRKHTLHKER</sequence>
<evidence type="ECO:0000256" key="4">
    <source>
        <dbReference type="ARBA" id="ARBA00035176"/>
    </source>
</evidence>